<keyword evidence="2" id="KW-1185">Reference proteome</keyword>
<sequence length="89" mass="10156">MLICILATERNVFHIIKKFFMLPFLNNNKFSVFSLDFQTTSSKSPCENNLFRALTDIYKTPTTGNFWTKLGDIHVTISIGLGQAKICHI</sequence>
<reference evidence="2" key="1">
    <citation type="journal article" date="2008" name="Genome Res.">
        <title>The genome of Pelotomaculum thermopropionicum reveals niche-associated evolution in anaerobic microbiota.</title>
        <authorList>
            <person name="Kosaka T."/>
            <person name="Kato S."/>
            <person name="Shimoyama T."/>
            <person name="Ishii S."/>
            <person name="Abe T."/>
            <person name="Watanabe K."/>
        </authorList>
    </citation>
    <scope>NUCLEOTIDE SEQUENCE [LARGE SCALE GENOMIC DNA]</scope>
    <source>
        <strain evidence="2">DSM 13744 / JCM 10971 / SI</strain>
    </source>
</reference>
<dbReference type="HOGENOM" id="CLU_2451985_0_0_9"/>
<dbReference type="Proteomes" id="UP000006556">
    <property type="component" value="Chromosome"/>
</dbReference>
<organism evidence="1 2">
    <name type="scientific">Pelotomaculum thermopropionicum (strain DSM 13744 / JCM 10971 / SI)</name>
    <dbReference type="NCBI Taxonomy" id="370438"/>
    <lineage>
        <taxon>Bacteria</taxon>
        <taxon>Bacillati</taxon>
        <taxon>Bacillota</taxon>
        <taxon>Clostridia</taxon>
        <taxon>Eubacteriales</taxon>
        <taxon>Desulfotomaculaceae</taxon>
        <taxon>Pelotomaculum</taxon>
    </lineage>
</organism>
<name>A5CZH1_PELTS</name>
<accession>A5CZH1</accession>
<evidence type="ECO:0000313" key="1">
    <source>
        <dbReference type="EMBL" id="BAF60605.1"/>
    </source>
</evidence>
<dbReference type="KEGG" id="pth:PTH_2424"/>
<gene>
    <name evidence="1" type="ordered locus">PTH_2424</name>
</gene>
<proteinExistence type="predicted"/>
<evidence type="ECO:0000313" key="2">
    <source>
        <dbReference type="Proteomes" id="UP000006556"/>
    </source>
</evidence>
<protein>
    <submittedName>
        <fullName evidence="1">Uncharacterized protein</fullName>
    </submittedName>
</protein>
<dbReference type="AlphaFoldDB" id="A5CZH1"/>
<dbReference type="EMBL" id="AP009389">
    <property type="protein sequence ID" value="BAF60605.1"/>
    <property type="molecule type" value="Genomic_DNA"/>
</dbReference>